<name>A0A9P0KJN0_ACAOB</name>
<gene>
    <name evidence="1" type="ORF">ACAOBT_LOCUS12619</name>
</gene>
<protein>
    <submittedName>
        <fullName evidence="1">Uncharacterized protein</fullName>
    </submittedName>
</protein>
<dbReference type="AlphaFoldDB" id="A0A9P0KJN0"/>
<organism evidence="1 2">
    <name type="scientific">Acanthoscelides obtectus</name>
    <name type="common">Bean weevil</name>
    <name type="synonym">Bruchus obtectus</name>
    <dbReference type="NCBI Taxonomy" id="200917"/>
    <lineage>
        <taxon>Eukaryota</taxon>
        <taxon>Metazoa</taxon>
        <taxon>Ecdysozoa</taxon>
        <taxon>Arthropoda</taxon>
        <taxon>Hexapoda</taxon>
        <taxon>Insecta</taxon>
        <taxon>Pterygota</taxon>
        <taxon>Neoptera</taxon>
        <taxon>Endopterygota</taxon>
        <taxon>Coleoptera</taxon>
        <taxon>Polyphaga</taxon>
        <taxon>Cucujiformia</taxon>
        <taxon>Chrysomeloidea</taxon>
        <taxon>Chrysomelidae</taxon>
        <taxon>Bruchinae</taxon>
        <taxon>Bruchini</taxon>
        <taxon>Acanthoscelides</taxon>
    </lineage>
</organism>
<accession>A0A9P0KJN0</accession>
<dbReference type="OrthoDB" id="6708809at2759"/>
<dbReference type="EMBL" id="CAKOFQ010006858">
    <property type="protein sequence ID" value="CAH1977379.1"/>
    <property type="molecule type" value="Genomic_DNA"/>
</dbReference>
<sequence>MAESVMLCFVQGFDDPEVSSSGVVGKEAKLQSVKNKFLRKSRYVEIERVKEQFVSHDHKAF</sequence>
<dbReference type="Proteomes" id="UP001152888">
    <property type="component" value="Unassembled WGS sequence"/>
</dbReference>
<keyword evidence="2" id="KW-1185">Reference proteome</keyword>
<evidence type="ECO:0000313" key="1">
    <source>
        <dbReference type="EMBL" id="CAH1977379.1"/>
    </source>
</evidence>
<proteinExistence type="predicted"/>
<comment type="caution">
    <text evidence="1">The sequence shown here is derived from an EMBL/GenBank/DDBJ whole genome shotgun (WGS) entry which is preliminary data.</text>
</comment>
<reference evidence="1" key="1">
    <citation type="submission" date="2022-03" db="EMBL/GenBank/DDBJ databases">
        <authorList>
            <person name="Sayadi A."/>
        </authorList>
    </citation>
    <scope>NUCLEOTIDE SEQUENCE</scope>
</reference>
<evidence type="ECO:0000313" key="2">
    <source>
        <dbReference type="Proteomes" id="UP001152888"/>
    </source>
</evidence>